<evidence type="ECO:0000313" key="4">
    <source>
        <dbReference type="Proteomes" id="UP000559256"/>
    </source>
</evidence>
<evidence type="ECO:0000259" key="2">
    <source>
        <dbReference type="Pfam" id="PF20153"/>
    </source>
</evidence>
<keyword evidence="1" id="KW-0472">Membrane</keyword>
<feature type="transmembrane region" description="Helical" evidence="1">
    <location>
        <begin position="222"/>
        <end position="240"/>
    </location>
</feature>
<organism evidence="3 4">
    <name type="scientific">Tetrapyrgos nigripes</name>
    <dbReference type="NCBI Taxonomy" id="182062"/>
    <lineage>
        <taxon>Eukaryota</taxon>
        <taxon>Fungi</taxon>
        <taxon>Dikarya</taxon>
        <taxon>Basidiomycota</taxon>
        <taxon>Agaricomycotina</taxon>
        <taxon>Agaricomycetes</taxon>
        <taxon>Agaricomycetidae</taxon>
        <taxon>Agaricales</taxon>
        <taxon>Marasmiineae</taxon>
        <taxon>Marasmiaceae</taxon>
        <taxon>Tetrapyrgos</taxon>
    </lineage>
</organism>
<keyword evidence="4" id="KW-1185">Reference proteome</keyword>
<reference evidence="3 4" key="1">
    <citation type="journal article" date="2020" name="ISME J.">
        <title>Uncovering the hidden diversity of litter-decomposition mechanisms in mushroom-forming fungi.</title>
        <authorList>
            <person name="Floudas D."/>
            <person name="Bentzer J."/>
            <person name="Ahren D."/>
            <person name="Johansson T."/>
            <person name="Persson P."/>
            <person name="Tunlid A."/>
        </authorList>
    </citation>
    <scope>NUCLEOTIDE SEQUENCE [LARGE SCALE GENOMIC DNA]</scope>
    <source>
        <strain evidence="3 4">CBS 291.85</strain>
    </source>
</reference>
<protein>
    <recommendedName>
        <fullName evidence="2">DUF6535 domain-containing protein</fullName>
    </recommendedName>
</protein>
<dbReference type="Proteomes" id="UP000559256">
    <property type="component" value="Unassembled WGS sequence"/>
</dbReference>
<dbReference type="InterPro" id="IPR045338">
    <property type="entry name" value="DUF6535"/>
</dbReference>
<evidence type="ECO:0000313" key="3">
    <source>
        <dbReference type="EMBL" id="KAF5357365.1"/>
    </source>
</evidence>
<dbReference type="Pfam" id="PF20153">
    <property type="entry name" value="DUF6535"/>
    <property type="match status" value="1"/>
</dbReference>
<keyword evidence="1" id="KW-0812">Transmembrane</keyword>
<name>A0A8H5LH82_9AGAR</name>
<evidence type="ECO:0000256" key="1">
    <source>
        <dbReference type="SAM" id="Phobius"/>
    </source>
</evidence>
<dbReference type="EMBL" id="JAACJM010000052">
    <property type="protein sequence ID" value="KAF5357365.1"/>
    <property type="molecule type" value="Genomic_DNA"/>
</dbReference>
<comment type="caution">
    <text evidence="3">The sequence shown here is derived from an EMBL/GenBank/DDBJ whole genome shotgun (WGS) entry which is preliminary data.</text>
</comment>
<keyword evidence="1" id="KW-1133">Transmembrane helix</keyword>
<feature type="domain" description="DUF6535" evidence="2">
    <location>
        <begin position="64"/>
        <end position="240"/>
    </location>
</feature>
<dbReference type="AlphaFoldDB" id="A0A8H5LH82"/>
<proteinExistence type="predicted"/>
<gene>
    <name evidence="3" type="ORF">D9758_005900</name>
</gene>
<feature type="transmembrane region" description="Helical" evidence="1">
    <location>
        <begin position="159"/>
        <end position="177"/>
    </location>
</feature>
<sequence>MAFPNTVMSLMRGLKRVLRVLLIPSASEDIESPALEKDRPEQTVPLLPHVRPSTSKTDPGTKLWNVYIGEARRYDEDLLKGWKEDMDGMLLFSALYSASLTAFIIESYKTLQDDPAQNTVALLSQISQQLSAVLNGTSVPMQSSSDFTPPVSALVCNTFWFLSLALALTCSLLATFVQQWTRDFIHKTNLRPSPVRQAKVLAFLYLGLRDFGMHSFVDTIPILLHISLLLFFGGLVPFLLPVNRPLTYLMACVLAVFVTVYFALTCIPLVFFDAPYRTPLSTALWRLRNAVPGLLTPGQHSRLPDQTLTEAMLEKSLENPLERDNKAMVYTMKSLIDDTELLPFIEAIPDAITQPRPDYVYVTNSDLFISLLQTSDPAVNIMSRIEQFLMMSDGWTDPAFRTRASLACPRALWSLAYMLVQGGNLRNRYPMHGFHEPVRGLNPYIYASGEALQLDKDYVEPYRRLIRGILGSSHLHALDQKTMYSAFALMRLNWVCNIRRSVDIVGELLMEKGKSPTIATPEQLRKRFARAAAVWAGIDQSVPVFIRYSKADTIMSGDYPLPSKHLGQTLEDGSTSVDPGRQLADVENILSSLQNGPIWHSMRLHVLLEYLHMTEDLVVSGILPYEFEATCEAIYPGSQRAIVQWDDWLTSTLSNDSTAPLRWLRNHLDHEATAPGATTDIAFVQYMKLFMSVPIGLSDDPRAVEGRRFILTYFCRNIDRLDPWSPISSMLGFNSWDTLRVGDCILKGLRDGCHESSLVLEAACLVLTRNELAYTNSELLMDLWEALRVAHSSIQDNEIYPVIRDLLAQTLFRRITLDPSDFSPMAHNDTFQAALDQAVLDLLQEYLPEIFPLSSSPAFYHSSLNISMIARRIDLVLKYSHHELFHLTGMRYSSYLLEDMMEPVLEISQLRFAQCVSDRVNIWKNRDGEHRPSWIEEFSNIFYPFMIRVRTPPSEPLQWKWDWITSSQCAKILLDTLVGEEFGQEDPQDPFVSTVMKEGRQRVLDRCRVVLSLENDEHERTMAGSQADKSDVP</sequence>
<feature type="transmembrane region" description="Helical" evidence="1">
    <location>
        <begin position="247"/>
        <end position="272"/>
    </location>
</feature>
<accession>A0A8H5LH82</accession>